<feature type="transmembrane region" description="Helical" evidence="1">
    <location>
        <begin position="45"/>
        <end position="63"/>
    </location>
</feature>
<keyword evidence="1" id="KW-0472">Membrane</keyword>
<dbReference type="AlphaFoldDB" id="A0A8S1NVZ6"/>
<dbReference type="EMBL" id="CAJJDN010000062">
    <property type="protein sequence ID" value="CAD8094431.1"/>
    <property type="molecule type" value="Genomic_DNA"/>
</dbReference>
<keyword evidence="1" id="KW-0812">Transmembrane</keyword>
<evidence type="ECO:0000256" key="1">
    <source>
        <dbReference type="SAM" id="Phobius"/>
    </source>
</evidence>
<organism evidence="2 3">
    <name type="scientific">Paramecium sonneborni</name>
    <dbReference type="NCBI Taxonomy" id="65129"/>
    <lineage>
        <taxon>Eukaryota</taxon>
        <taxon>Sar</taxon>
        <taxon>Alveolata</taxon>
        <taxon>Ciliophora</taxon>
        <taxon>Intramacronucleata</taxon>
        <taxon>Oligohymenophorea</taxon>
        <taxon>Peniculida</taxon>
        <taxon>Parameciidae</taxon>
        <taxon>Paramecium</taxon>
    </lineage>
</organism>
<protein>
    <recommendedName>
        <fullName evidence="4">Transmembrane protein</fullName>
    </recommendedName>
</protein>
<comment type="caution">
    <text evidence="2">The sequence shown here is derived from an EMBL/GenBank/DDBJ whole genome shotgun (WGS) entry which is preliminary data.</text>
</comment>
<evidence type="ECO:0000313" key="3">
    <source>
        <dbReference type="Proteomes" id="UP000692954"/>
    </source>
</evidence>
<name>A0A8S1NVZ6_9CILI</name>
<evidence type="ECO:0000313" key="2">
    <source>
        <dbReference type="EMBL" id="CAD8094431.1"/>
    </source>
</evidence>
<accession>A0A8S1NVZ6</accession>
<dbReference type="Proteomes" id="UP000692954">
    <property type="component" value="Unassembled WGS sequence"/>
</dbReference>
<reference evidence="2" key="1">
    <citation type="submission" date="2021-01" db="EMBL/GenBank/DDBJ databases">
        <authorList>
            <consortium name="Genoscope - CEA"/>
            <person name="William W."/>
        </authorList>
    </citation>
    <scope>NUCLEOTIDE SEQUENCE</scope>
</reference>
<proteinExistence type="predicted"/>
<evidence type="ECO:0008006" key="4">
    <source>
        <dbReference type="Google" id="ProtNLM"/>
    </source>
</evidence>
<sequence length="261" mass="31614">MYLHNLQFQLHLLHQVKQIKPQLNYEHPIHFHMNHMPTQSLFKTLKLLSFMIAAFTLLTTFIYKNSLFETIDKVNKLDQPILINVDNKQVITLRLDKRKCKLQQIFGSQQQSILWEKDVVTIKLKNDQQIKKYLISILFIQPSYIFIPYKINRQQNIFNCGNKKVFQIFCNNIQLFQIAMHFQIQCQRIFFTQVFFIIAYHKWFCIIYKFILSVDTSLKGMQILNIKEDWTFFNRISSDCILYVIDFWIYNLPQLKRYYDS</sequence>
<keyword evidence="1" id="KW-1133">Transmembrane helix</keyword>
<keyword evidence="3" id="KW-1185">Reference proteome</keyword>
<feature type="transmembrane region" description="Helical" evidence="1">
    <location>
        <begin position="189"/>
        <end position="212"/>
    </location>
</feature>
<gene>
    <name evidence="2" type="ORF">PSON_ATCC_30995.1.T0620199</name>
</gene>